<dbReference type="EMBL" id="BGPR01000828">
    <property type="protein sequence ID" value="GBM37098.1"/>
    <property type="molecule type" value="Genomic_DNA"/>
</dbReference>
<gene>
    <name evidence="1" type="ORF">AVEN_138148_1</name>
</gene>
<proteinExistence type="predicted"/>
<evidence type="ECO:0000313" key="1">
    <source>
        <dbReference type="EMBL" id="GBM37098.1"/>
    </source>
</evidence>
<accession>A0A4Y2F8V3</accession>
<name>A0A4Y2F8V3_ARAVE</name>
<evidence type="ECO:0000313" key="2">
    <source>
        <dbReference type="Proteomes" id="UP000499080"/>
    </source>
</evidence>
<comment type="caution">
    <text evidence="1">The sequence shown here is derived from an EMBL/GenBank/DDBJ whole genome shotgun (WGS) entry which is preliminary data.</text>
</comment>
<dbReference type="AlphaFoldDB" id="A0A4Y2F8V3"/>
<reference evidence="1 2" key="1">
    <citation type="journal article" date="2019" name="Sci. Rep.">
        <title>Orb-weaving spider Araneus ventricosus genome elucidates the spidroin gene catalogue.</title>
        <authorList>
            <person name="Kono N."/>
            <person name="Nakamura H."/>
            <person name="Ohtoshi R."/>
            <person name="Moran D.A.P."/>
            <person name="Shinohara A."/>
            <person name="Yoshida Y."/>
            <person name="Fujiwara M."/>
            <person name="Mori M."/>
            <person name="Tomita M."/>
            <person name="Arakawa K."/>
        </authorList>
    </citation>
    <scope>NUCLEOTIDE SEQUENCE [LARGE SCALE GENOMIC DNA]</scope>
</reference>
<keyword evidence="2" id="KW-1185">Reference proteome</keyword>
<protein>
    <submittedName>
        <fullName evidence="1">Uncharacterized protein</fullName>
    </submittedName>
</protein>
<organism evidence="1 2">
    <name type="scientific">Araneus ventricosus</name>
    <name type="common">Orbweaver spider</name>
    <name type="synonym">Epeira ventricosa</name>
    <dbReference type="NCBI Taxonomy" id="182803"/>
    <lineage>
        <taxon>Eukaryota</taxon>
        <taxon>Metazoa</taxon>
        <taxon>Ecdysozoa</taxon>
        <taxon>Arthropoda</taxon>
        <taxon>Chelicerata</taxon>
        <taxon>Arachnida</taxon>
        <taxon>Araneae</taxon>
        <taxon>Araneomorphae</taxon>
        <taxon>Entelegynae</taxon>
        <taxon>Araneoidea</taxon>
        <taxon>Araneidae</taxon>
        <taxon>Araneus</taxon>
    </lineage>
</organism>
<sequence>MSVTGGFVVCVKRPMNELPKWMSWNNVTVWSATTPFAWSGAFVNASLRFTSFQSIQRHSPLAQSAMQTTEIDWLDIGGEEELRVYKEFPHGSKVKKN</sequence>
<dbReference type="Proteomes" id="UP000499080">
    <property type="component" value="Unassembled WGS sequence"/>
</dbReference>